<dbReference type="Proteomes" id="UP000030008">
    <property type="component" value="Unassembled WGS sequence"/>
</dbReference>
<dbReference type="GO" id="GO:0005524">
    <property type="term" value="F:ATP binding"/>
    <property type="evidence" value="ECO:0007669"/>
    <property type="project" value="UniProtKB-KW"/>
</dbReference>
<evidence type="ECO:0000256" key="5">
    <source>
        <dbReference type="ARBA" id="ARBA00022741"/>
    </source>
</evidence>
<keyword evidence="7 13" id="KW-0347">Helicase</keyword>
<reference evidence="13 14" key="1">
    <citation type="submission" date="2014-08" db="EMBL/GenBank/DDBJ databases">
        <title>Clostridium innocuum, an unnegligible vancomycin-resistant pathogen causing extra-intestinal infections.</title>
        <authorList>
            <person name="Feng Y."/>
            <person name="Chiu C.-H."/>
        </authorList>
    </citation>
    <scope>NUCLEOTIDE SEQUENCE [LARGE SCALE GENOMIC DNA]</scope>
    <source>
        <strain evidence="13 14">AN88</strain>
    </source>
</reference>
<keyword evidence="9" id="KW-0051">Antiviral defense</keyword>
<accession>A0A099I9S2</accession>
<dbReference type="InterPro" id="IPR006483">
    <property type="entry name" value="CRISPR-assoc_Cas3_HD"/>
</dbReference>
<dbReference type="GO" id="GO:0046872">
    <property type="term" value="F:metal ion binding"/>
    <property type="evidence" value="ECO:0007669"/>
    <property type="project" value="UniProtKB-KW"/>
</dbReference>
<dbReference type="SUPFAM" id="SSF52540">
    <property type="entry name" value="P-loop containing nucleoside triphosphate hydrolases"/>
    <property type="match status" value="1"/>
</dbReference>
<protein>
    <submittedName>
        <fullName evidence="13">RNA helicase</fullName>
    </submittedName>
</protein>
<keyword evidence="6" id="KW-0378">Hydrolase</keyword>
<dbReference type="CDD" id="cd17930">
    <property type="entry name" value="DEXHc_cas3"/>
    <property type="match status" value="1"/>
</dbReference>
<feature type="domain" description="Helicase C-terminal" evidence="11">
    <location>
        <begin position="466"/>
        <end position="624"/>
    </location>
</feature>
<dbReference type="InterPro" id="IPR011545">
    <property type="entry name" value="DEAD/DEAH_box_helicase_dom"/>
</dbReference>
<dbReference type="PROSITE" id="PS51194">
    <property type="entry name" value="HELICASE_CTER"/>
    <property type="match status" value="1"/>
</dbReference>
<dbReference type="GO" id="GO:0004518">
    <property type="term" value="F:nuclease activity"/>
    <property type="evidence" value="ECO:0007669"/>
    <property type="project" value="UniProtKB-KW"/>
</dbReference>
<dbReference type="InterPro" id="IPR038257">
    <property type="entry name" value="CRISPR-assoc_Cas3_HD_sf"/>
</dbReference>
<dbReference type="SMART" id="SM00490">
    <property type="entry name" value="HELICc"/>
    <property type="match status" value="1"/>
</dbReference>
<keyword evidence="8" id="KW-0067">ATP-binding</keyword>
<evidence type="ECO:0000256" key="8">
    <source>
        <dbReference type="ARBA" id="ARBA00022840"/>
    </source>
</evidence>
<dbReference type="PROSITE" id="PS51192">
    <property type="entry name" value="HELICASE_ATP_BIND_1"/>
    <property type="match status" value="1"/>
</dbReference>
<dbReference type="InterPro" id="IPR054712">
    <property type="entry name" value="Cas3-like_dom"/>
</dbReference>
<proteinExistence type="inferred from homology"/>
<evidence type="ECO:0000313" key="13">
    <source>
        <dbReference type="EMBL" id="KGJ53942.1"/>
    </source>
</evidence>
<evidence type="ECO:0000256" key="2">
    <source>
        <dbReference type="ARBA" id="ARBA00009046"/>
    </source>
</evidence>
<dbReference type="PANTHER" id="PTHR24031">
    <property type="entry name" value="RNA HELICASE"/>
    <property type="match status" value="1"/>
</dbReference>
<dbReference type="InterPro" id="IPR027417">
    <property type="entry name" value="P-loop_NTPase"/>
</dbReference>
<sequence>MNILAHINSNQEMQSLQEHSEHTFTAMKEYAAARGLTNCMKLTAFLHDCGKASKEFQKYITKAAMENIFLPKVNHSSAGAQILLEVCRSYSDMSECLVKLMLANAIVSHHGLCDFINVHGDNALRSRCYPEKALDMEHITAFMNDFISTEELENLFRAAHKELSVYLANFMKQKTAQDAKDYYFYIGALQRLLMSLLIHGDREDTRNFMEYTQTIVYTEDTIWQAATDKLESYLAEITANSSFNPINELRASISDQCKAFSSHSPGIYRLSCPTGSGKTLASLRYALHHAIKYHKKHIIYVAPFKTILEQNADVMKQFFDADLVLEHHSNIIPSQYTDYDYYSSSWNKPVILTTAVRLFDVMFKDRTTDVRRFHQLADSVLIIDEAQKIPVQTISMFNEMMNFLAYNCNTTVVLCTATQPLLETTTYPIKLASESEIVKQTKEMQEQFKRVHIEDACRRGGYSMNDLSDFIFQKLQPDCSMLVIVNTKAEALNLYRACEQHHEIDGLHLYHLSTSMCPEHRHLTLEDLKKHMEKKDTVLCIATNLIEAGVDIDCDVVIRSLCGLDSILQAAGRCNRNGKNSELGTVYLINSNEEHIEKLKDVRKGQNETDILLSQLHASKEGNRVDELLTLPFIRQYYDSYLFNRRQDTEYSTKIENRKVSLFELLSRARNINDSDNLSHPCLGHALKSAGMAFEMIDSQSIGVLVPYGDGEKLIEQLNSSISNAEKYALLDKAQRFMVNVYENKYKELMEEDMIYQLEFNGMLVLKDGFYKEDTGLEVRKELEDMFV</sequence>
<dbReference type="SMART" id="SM00487">
    <property type="entry name" value="DEXDc"/>
    <property type="match status" value="1"/>
</dbReference>
<dbReference type="Gene3D" id="3.40.50.300">
    <property type="entry name" value="P-loop containing nucleotide triphosphate hydrolases"/>
    <property type="match status" value="2"/>
</dbReference>
<evidence type="ECO:0000256" key="7">
    <source>
        <dbReference type="ARBA" id="ARBA00022806"/>
    </source>
</evidence>
<evidence type="ECO:0000256" key="9">
    <source>
        <dbReference type="ARBA" id="ARBA00023118"/>
    </source>
</evidence>
<evidence type="ECO:0000256" key="4">
    <source>
        <dbReference type="ARBA" id="ARBA00022723"/>
    </source>
</evidence>
<dbReference type="GO" id="GO:0004386">
    <property type="term" value="F:helicase activity"/>
    <property type="evidence" value="ECO:0007669"/>
    <property type="project" value="UniProtKB-KW"/>
</dbReference>
<organism evidence="13 14">
    <name type="scientific">Clostridium innocuum</name>
    <dbReference type="NCBI Taxonomy" id="1522"/>
    <lineage>
        <taxon>Bacteria</taxon>
        <taxon>Bacillati</taxon>
        <taxon>Bacillota</taxon>
        <taxon>Clostridia</taxon>
        <taxon>Eubacteriales</taxon>
        <taxon>Clostridiaceae</taxon>
        <taxon>Clostridium</taxon>
    </lineage>
</organism>
<dbReference type="Pfam" id="PF22590">
    <property type="entry name" value="Cas3-like_C_2"/>
    <property type="match status" value="1"/>
</dbReference>
<dbReference type="InterPro" id="IPR001650">
    <property type="entry name" value="Helicase_C-like"/>
</dbReference>
<dbReference type="InterPro" id="IPR006474">
    <property type="entry name" value="Helicase_Cas3_CRISPR-ass_core"/>
</dbReference>
<dbReference type="Gene3D" id="1.10.3210.30">
    <property type="match status" value="1"/>
</dbReference>
<dbReference type="AlphaFoldDB" id="A0A099I9S2"/>
<gene>
    <name evidence="13" type="ORF">CIAN88_06380</name>
</gene>
<evidence type="ECO:0000313" key="14">
    <source>
        <dbReference type="Proteomes" id="UP000030008"/>
    </source>
</evidence>
<evidence type="ECO:0000256" key="1">
    <source>
        <dbReference type="ARBA" id="ARBA00006847"/>
    </source>
</evidence>
<name>A0A099I9S2_CLOIN</name>
<evidence type="ECO:0000256" key="3">
    <source>
        <dbReference type="ARBA" id="ARBA00022722"/>
    </source>
</evidence>
<evidence type="ECO:0000256" key="6">
    <source>
        <dbReference type="ARBA" id="ARBA00022801"/>
    </source>
</evidence>
<comment type="similarity">
    <text evidence="2">In the central section; belongs to the CRISPR-associated helicase Cas3 family.</text>
</comment>
<evidence type="ECO:0000259" key="11">
    <source>
        <dbReference type="PROSITE" id="PS51194"/>
    </source>
</evidence>
<feature type="domain" description="Helicase ATP-binding" evidence="10">
    <location>
        <begin position="259"/>
        <end position="437"/>
    </location>
</feature>
<keyword evidence="4" id="KW-0479">Metal-binding</keyword>
<dbReference type="Pfam" id="PF18019">
    <property type="entry name" value="Cas3_HD"/>
    <property type="match status" value="1"/>
</dbReference>
<comment type="caution">
    <text evidence="13">The sequence shown here is derived from an EMBL/GenBank/DDBJ whole genome shotgun (WGS) entry which is preliminary data.</text>
</comment>
<dbReference type="NCBIfam" id="TIGR01587">
    <property type="entry name" value="cas3_core"/>
    <property type="match status" value="1"/>
</dbReference>
<comment type="similarity">
    <text evidence="1">In the N-terminal section; belongs to the CRISPR-associated nuclease Cas3-HD family.</text>
</comment>
<dbReference type="Pfam" id="PF00270">
    <property type="entry name" value="DEAD"/>
    <property type="match status" value="1"/>
</dbReference>
<keyword evidence="3" id="KW-0540">Nuclease</keyword>
<dbReference type="InterPro" id="IPR014001">
    <property type="entry name" value="Helicase_ATP-bd"/>
</dbReference>
<dbReference type="CDD" id="cd09641">
    <property type="entry name" value="Cas3''_I"/>
    <property type="match status" value="1"/>
</dbReference>
<feature type="domain" description="HD Cas3-type" evidence="12">
    <location>
        <begin position="9"/>
        <end position="203"/>
    </location>
</feature>
<dbReference type="GO" id="GO:0016787">
    <property type="term" value="F:hydrolase activity"/>
    <property type="evidence" value="ECO:0007669"/>
    <property type="project" value="UniProtKB-KW"/>
</dbReference>
<dbReference type="SUPFAM" id="SSF109604">
    <property type="entry name" value="HD-domain/PDEase-like"/>
    <property type="match status" value="1"/>
</dbReference>
<dbReference type="EMBL" id="JQIF01000025">
    <property type="protein sequence ID" value="KGJ53942.1"/>
    <property type="molecule type" value="Genomic_DNA"/>
</dbReference>
<dbReference type="GO" id="GO:0051607">
    <property type="term" value="P:defense response to virus"/>
    <property type="evidence" value="ECO:0007669"/>
    <property type="project" value="UniProtKB-KW"/>
</dbReference>
<dbReference type="NCBIfam" id="TIGR01596">
    <property type="entry name" value="cas3_HD"/>
    <property type="match status" value="1"/>
</dbReference>
<keyword evidence="5" id="KW-0547">Nucleotide-binding</keyword>
<evidence type="ECO:0000259" key="10">
    <source>
        <dbReference type="PROSITE" id="PS51192"/>
    </source>
</evidence>
<evidence type="ECO:0000259" key="12">
    <source>
        <dbReference type="PROSITE" id="PS51643"/>
    </source>
</evidence>
<dbReference type="GO" id="GO:0003676">
    <property type="term" value="F:nucleic acid binding"/>
    <property type="evidence" value="ECO:0007669"/>
    <property type="project" value="InterPro"/>
</dbReference>
<dbReference type="PROSITE" id="PS51643">
    <property type="entry name" value="HD_CAS3"/>
    <property type="match status" value="1"/>
</dbReference>